<organism evidence="3 4">
    <name type="scientific">Deinococcus multiflagellatus</name>
    <dbReference type="NCBI Taxonomy" id="1656887"/>
    <lineage>
        <taxon>Bacteria</taxon>
        <taxon>Thermotogati</taxon>
        <taxon>Deinococcota</taxon>
        <taxon>Deinococci</taxon>
        <taxon>Deinococcales</taxon>
        <taxon>Deinococcaceae</taxon>
        <taxon>Deinococcus</taxon>
    </lineage>
</organism>
<feature type="region of interest" description="Disordered" evidence="1">
    <location>
        <begin position="187"/>
        <end position="207"/>
    </location>
</feature>
<comment type="caution">
    <text evidence="3">The sequence shown here is derived from an EMBL/GenBank/DDBJ whole genome shotgun (WGS) entry which is preliminary data.</text>
</comment>
<proteinExistence type="predicted"/>
<dbReference type="SUPFAM" id="SSF50965">
    <property type="entry name" value="Galactose oxidase, central domain"/>
    <property type="match status" value="1"/>
</dbReference>
<evidence type="ECO:0000256" key="1">
    <source>
        <dbReference type="SAM" id="MobiDB-lite"/>
    </source>
</evidence>
<dbReference type="InterPro" id="IPR011043">
    <property type="entry name" value="Gal_Oxase/kelch_b-propeller"/>
</dbReference>
<evidence type="ECO:0000313" key="4">
    <source>
        <dbReference type="Proteomes" id="UP001596317"/>
    </source>
</evidence>
<protein>
    <submittedName>
        <fullName evidence="3">Uncharacterized protein</fullName>
    </submittedName>
</protein>
<evidence type="ECO:0000256" key="2">
    <source>
        <dbReference type="SAM" id="SignalP"/>
    </source>
</evidence>
<dbReference type="EMBL" id="JBHSWB010000001">
    <property type="protein sequence ID" value="MFC6659092.1"/>
    <property type="molecule type" value="Genomic_DNA"/>
</dbReference>
<evidence type="ECO:0000313" key="3">
    <source>
        <dbReference type="EMBL" id="MFC6659092.1"/>
    </source>
</evidence>
<feature type="chain" id="PRO_5046321736" evidence="2">
    <location>
        <begin position="21"/>
        <end position="478"/>
    </location>
</feature>
<dbReference type="Proteomes" id="UP001596317">
    <property type="component" value="Unassembled WGS sequence"/>
</dbReference>
<feature type="signal peptide" evidence="2">
    <location>
        <begin position="1"/>
        <end position="20"/>
    </location>
</feature>
<reference evidence="4" key="1">
    <citation type="journal article" date="2019" name="Int. J. Syst. Evol. Microbiol.">
        <title>The Global Catalogue of Microorganisms (GCM) 10K type strain sequencing project: providing services to taxonomists for standard genome sequencing and annotation.</title>
        <authorList>
            <consortium name="The Broad Institute Genomics Platform"/>
            <consortium name="The Broad Institute Genome Sequencing Center for Infectious Disease"/>
            <person name="Wu L."/>
            <person name="Ma J."/>
        </authorList>
    </citation>
    <scope>NUCLEOTIDE SEQUENCE [LARGE SCALE GENOMIC DNA]</scope>
    <source>
        <strain evidence="4">CCUG 63830</strain>
    </source>
</reference>
<sequence length="478" mass="49437">MKRLFALTAALGLLAPQAHALPTMIDCTKDSANARCVAKSAPDGVGAIGSGSTFYQGGTEQFRGGFVTPDGQTLYLALETLRNTDPFGVVMAVDLNTGNRRVVSGYLNTIEKVGKGVKVQGDRDMLDLYTLGNISDVQPLPDGSLLAHTGQLIRIDPRTGDRTLLWTPTTAGDTRVRDTVELKYADPRRPAQAGGSGGNAPGVSLPNTTVSTPIGNVNVGGLLGGLLGGPKPAAPAPAPAPQPTAPGNGYFCTQLDPKAVTPALPHTYMATDAEGNVYMMGSNSPIGSGFALFKLEAKNDYRCTSVSRFDVSGDNVQGSGIPWTSSLAGTGPIFGDFAVNGTTLYASGGPNPNYIVVSVDMKTGERRLISGQTDQAGAQVFKKGQGAAHIGSALVYSGGALYTTQAQVTAEPFALVRIDPATGDRTLIEPPKGTPLSKGRASSATLYAIPGSTQLIVGFDGALHVLDPATGLNYILSR</sequence>
<keyword evidence="4" id="KW-1185">Reference proteome</keyword>
<name>A0ABW1ZHS2_9DEIO</name>
<keyword evidence="2" id="KW-0732">Signal</keyword>
<accession>A0ABW1ZHS2</accession>
<gene>
    <name evidence="3" type="ORF">ACFP90_01010</name>
</gene>
<dbReference type="RefSeq" id="WP_224605730.1">
    <property type="nucleotide sequence ID" value="NZ_JAIQXV010000003.1"/>
</dbReference>